<accession>A0A1E5T5Z6</accession>
<reference evidence="6 7" key="1">
    <citation type="submission" date="2016-08" db="EMBL/GenBank/DDBJ databases">
        <title>Draft genome of Fabibacter sp. strain SK-8.</title>
        <authorList>
            <person name="Wong S.-K."/>
            <person name="Hamasaki K."/>
            <person name="Yoshizawa S."/>
        </authorList>
    </citation>
    <scope>NUCLEOTIDE SEQUENCE [LARGE SCALE GENOMIC DNA]</scope>
    <source>
        <strain evidence="6 7">SK-8</strain>
    </source>
</reference>
<evidence type="ECO:0000256" key="3">
    <source>
        <dbReference type="ARBA" id="ARBA00022679"/>
    </source>
</evidence>
<dbReference type="EMBL" id="MDGQ01000003">
    <property type="protein sequence ID" value="OEK06768.1"/>
    <property type="molecule type" value="Genomic_DNA"/>
</dbReference>
<dbReference type="Proteomes" id="UP000095552">
    <property type="component" value="Unassembled WGS sequence"/>
</dbReference>
<dbReference type="STRING" id="1563681.BFP71_03655"/>
<dbReference type="GO" id="GO:0004360">
    <property type="term" value="F:glutamine-fructose-6-phosphate transaminase (isomerizing) activity"/>
    <property type="evidence" value="ECO:0007669"/>
    <property type="project" value="UniProtKB-EC"/>
</dbReference>
<evidence type="ECO:0000256" key="1">
    <source>
        <dbReference type="ARBA" id="ARBA00001031"/>
    </source>
</evidence>
<dbReference type="SUPFAM" id="SSF56235">
    <property type="entry name" value="N-terminal nucleophile aminohydrolases (Ntn hydrolases)"/>
    <property type="match status" value="1"/>
</dbReference>
<dbReference type="CDD" id="cd00352">
    <property type="entry name" value="Gn_AT_II"/>
    <property type="match status" value="1"/>
</dbReference>
<dbReference type="AlphaFoldDB" id="A0A1E5T5Z6"/>
<comment type="caution">
    <text evidence="6">The sequence shown here is derived from an EMBL/GenBank/DDBJ whole genome shotgun (WGS) entry which is preliminary data.</text>
</comment>
<dbReference type="OrthoDB" id="702at2"/>
<protein>
    <recommendedName>
        <fullName evidence="2">glutamine--fructose-6-phosphate transaminase (isomerizing)</fullName>
        <ecNumber evidence="2">2.6.1.16</ecNumber>
    </recommendedName>
</protein>
<dbReference type="Gene3D" id="3.40.50.620">
    <property type="entry name" value="HUPs"/>
    <property type="match status" value="1"/>
</dbReference>
<dbReference type="Gene3D" id="3.60.20.10">
    <property type="entry name" value="Glutamine Phosphoribosylpyrophosphate, subunit 1, domain 1"/>
    <property type="match status" value="1"/>
</dbReference>
<dbReference type="SUPFAM" id="SSF52402">
    <property type="entry name" value="Adenine nucleotide alpha hydrolases-like"/>
    <property type="match status" value="1"/>
</dbReference>
<gene>
    <name evidence="6" type="ORF">BFP71_03655</name>
</gene>
<feature type="domain" description="Glutamine amidotransferase type-2" evidence="5">
    <location>
        <begin position="2"/>
        <end position="245"/>
    </location>
</feature>
<keyword evidence="7" id="KW-1185">Reference proteome</keyword>
<evidence type="ECO:0000256" key="2">
    <source>
        <dbReference type="ARBA" id="ARBA00012916"/>
    </source>
</evidence>
<proteinExistence type="predicted"/>
<sequence>MCGIFGVIVSEKATYSSDFLIKSVKSLAKLSQRRGKDSSGLCAFNQQNHKIDVLKGPVRINELLKRPEASQLIQNALGSKTSACKYVYGHSRLVTNGTQLNDNNNQPVAKDGVVGVHNGIVTNVDQLWEKHTDLTRENEIDTEVMLALVRKFAAEGSLEEGIVKAVGDEVFGTVATALVFEDYDRFVLATNNGSLYVITNNKDIVFFASEIYILNEFEKKADLSVISTLEKKQIPANTGMSVALDTFGITEFDFASTPKEKTPKTQEKREINIATVASNKEQISTVMDLNLIHLNPEAEAQKGLLIYPSDKIKGLKRCTKCLLPETFPYILYDHDGVCNYCNNYENKNQPRPLSELMTLVEPYRRTDGKSDVLLPFSGGRDSTYVLHVVKEELGLNPITYTYDWGMVTDLARRNVARICGKLGVENIIVAADMHWKRENIRKNIVAWLKKPALGMIPLFMAGDKFFFYYAHKIKKQLGIDLEIWGVNHLENTNFKTGFAGLRPEFDKKRIYSISIQNQMKLFGFVGANMLKSPGYFNQSILDSLGSFASRYITPKADYYHLFDYAQWDEKHIEDTIINNYDWEKAVDTDSTWRIGDGTASFYNYIYTLVAGFSENDTFRSNQIREGMITREEALEKIYEENRPRYNSIKWYLDIVGLDYESTIKTINQIPRMF</sequence>
<dbReference type="InterPro" id="IPR029055">
    <property type="entry name" value="Ntn_hydrolases_N"/>
</dbReference>
<dbReference type="PROSITE" id="PS51278">
    <property type="entry name" value="GATASE_TYPE_2"/>
    <property type="match status" value="1"/>
</dbReference>
<evidence type="ECO:0000313" key="7">
    <source>
        <dbReference type="Proteomes" id="UP000095552"/>
    </source>
</evidence>
<dbReference type="PANTHER" id="PTHR10937">
    <property type="entry name" value="GLUCOSAMINE--FRUCTOSE-6-PHOSPHATE AMINOTRANSFERASE, ISOMERIZING"/>
    <property type="match status" value="1"/>
</dbReference>
<dbReference type="EC" id="2.6.1.16" evidence="2"/>
<comment type="catalytic activity">
    <reaction evidence="1">
        <text>D-fructose 6-phosphate + L-glutamine = D-glucosamine 6-phosphate + L-glutamate</text>
        <dbReference type="Rhea" id="RHEA:13237"/>
        <dbReference type="ChEBI" id="CHEBI:29985"/>
        <dbReference type="ChEBI" id="CHEBI:58359"/>
        <dbReference type="ChEBI" id="CHEBI:58725"/>
        <dbReference type="ChEBI" id="CHEBI:61527"/>
        <dbReference type="EC" id="2.6.1.16"/>
    </reaction>
</comment>
<evidence type="ECO:0000259" key="5">
    <source>
        <dbReference type="PROSITE" id="PS51278"/>
    </source>
</evidence>
<name>A0A1E5T5Z6_9BACT</name>
<dbReference type="InterPro" id="IPR017932">
    <property type="entry name" value="GATase_2_dom"/>
</dbReference>
<dbReference type="InterPro" id="IPR014729">
    <property type="entry name" value="Rossmann-like_a/b/a_fold"/>
</dbReference>
<evidence type="ECO:0000256" key="4">
    <source>
        <dbReference type="ARBA" id="ARBA00022962"/>
    </source>
</evidence>
<organism evidence="6 7">
    <name type="scientific">Roseivirga misakiensis</name>
    <dbReference type="NCBI Taxonomy" id="1563681"/>
    <lineage>
        <taxon>Bacteria</taxon>
        <taxon>Pseudomonadati</taxon>
        <taxon>Bacteroidota</taxon>
        <taxon>Cytophagia</taxon>
        <taxon>Cytophagales</taxon>
        <taxon>Roseivirgaceae</taxon>
        <taxon>Roseivirga</taxon>
    </lineage>
</organism>
<dbReference type="Pfam" id="PF13522">
    <property type="entry name" value="GATase_6"/>
    <property type="match status" value="1"/>
</dbReference>
<keyword evidence="3" id="KW-0808">Transferase</keyword>
<keyword evidence="4" id="KW-0315">Glutamine amidotransferase</keyword>
<dbReference type="RefSeq" id="WP_069834080.1">
    <property type="nucleotide sequence ID" value="NZ_MDGQ01000003.1"/>
</dbReference>
<evidence type="ECO:0000313" key="6">
    <source>
        <dbReference type="EMBL" id="OEK06768.1"/>
    </source>
</evidence>